<dbReference type="EMBL" id="MU393430">
    <property type="protein sequence ID" value="KAI4869477.1"/>
    <property type="molecule type" value="Genomic_DNA"/>
</dbReference>
<comment type="caution">
    <text evidence="1">The sequence shown here is derived from an EMBL/GenBank/DDBJ whole genome shotgun (WGS) entry which is preliminary data.</text>
</comment>
<proteinExistence type="predicted"/>
<dbReference type="Proteomes" id="UP001497700">
    <property type="component" value="Unassembled WGS sequence"/>
</dbReference>
<keyword evidence="2" id="KW-1185">Reference proteome</keyword>
<gene>
    <name evidence="1" type="ORF">F4820DRAFT_444074</name>
</gene>
<sequence length="295" mass="32757">MDPKPKVPSRPGLLTWKDILPWQRDNDFILTGYRRASYSYLKSLISIFAVHNETANIWSHLLGAIFFAYTLYQYLELGIGLHAARTQDVIALSVYNLSVTVCLVLSTVFHTFSDHSAATHKFGNELDHLGIVLVMWGTGVSGAHFAFYCDPHLRNSYLAALSFTALGCAVFTLQPEFRKPAYRTARFLLYCFLGASLFAPVAHGLLRFGSAELSAGMGLGSFLGLALVNFTGAAVYAARIPERWFPGTFDLLGQSHNWMHVLVFAGALVRLQGLLEVTAHWRLHTEQYGFCSDAL</sequence>
<protein>
    <submittedName>
        <fullName evidence="1">HlyIII-domain-containing protein</fullName>
    </submittedName>
</protein>
<evidence type="ECO:0000313" key="2">
    <source>
        <dbReference type="Proteomes" id="UP001497700"/>
    </source>
</evidence>
<evidence type="ECO:0000313" key="1">
    <source>
        <dbReference type="EMBL" id="KAI4869477.1"/>
    </source>
</evidence>
<organism evidence="1 2">
    <name type="scientific">Hypoxylon rubiginosum</name>
    <dbReference type="NCBI Taxonomy" id="110542"/>
    <lineage>
        <taxon>Eukaryota</taxon>
        <taxon>Fungi</taxon>
        <taxon>Dikarya</taxon>
        <taxon>Ascomycota</taxon>
        <taxon>Pezizomycotina</taxon>
        <taxon>Sordariomycetes</taxon>
        <taxon>Xylariomycetidae</taxon>
        <taxon>Xylariales</taxon>
        <taxon>Hypoxylaceae</taxon>
        <taxon>Hypoxylon</taxon>
    </lineage>
</organism>
<accession>A0ACB9ZDM8</accession>
<name>A0ACB9ZDM8_9PEZI</name>
<reference evidence="1 2" key="1">
    <citation type="journal article" date="2022" name="New Phytol.">
        <title>Ecological generalism drives hyperdiversity of secondary metabolite gene clusters in xylarialean endophytes.</title>
        <authorList>
            <person name="Franco M.E.E."/>
            <person name="Wisecaver J.H."/>
            <person name="Arnold A.E."/>
            <person name="Ju Y.M."/>
            <person name="Slot J.C."/>
            <person name="Ahrendt S."/>
            <person name="Moore L.P."/>
            <person name="Eastman K.E."/>
            <person name="Scott K."/>
            <person name="Konkel Z."/>
            <person name="Mondo S.J."/>
            <person name="Kuo A."/>
            <person name="Hayes R.D."/>
            <person name="Haridas S."/>
            <person name="Andreopoulos B."/>
            <person name="Riley R."/>
            <person name="LaButti K."/>
            <person name="Pangilinan J."/>
            <person name="Lipzen A."/>
            <person name="Amirebrahimi M."/>
            <person name="Yan J."/>
            <person name="Adam C."/>
            <person name="Keymanesh K."/>
            <person name="Ng V."/>
            <person name="Louie K."/>
            <person name="Northen T."/>
            <person name="Drula E."/>
            <person name="Henrissat B."/>
            <person name="Hsieh H.M."/>
            <person name="Youens-Clark K."/>
            <person name="Lutzoni F."/>
            <person name="Miadlikowska J."/>
            <person name="Eastwood D.C."/>
            <person name="Hamelin R.C."/>
            <person name="Grigoriev I.V."/>
            <person name="U'Ren J.M."/>
        </authorList>
    </citation>
    <scope>NUCLEOTIDE SEQUENCE [LARGE SCALE GENOMIC DNA]</scope>
    <source>
        <strain evidence="1 2">CBS 119005</strain>
    </source>
</reference>